<keyword evidence="3" id="KW-1185">Reference proteome</keyword>
<reference evidence="2 3" key="1">
    <citation type="journal article" date="2024" name="BMC Genomics">
        <title>De novo assembly and annotation of Popillia japonica's genome with initial clues to its potential as an invasive pest.</title>
        <authorList>
            <person name="Cucini C."/>
            <person name="Boschi S."/>
            <person name="Funari R."/>
            <person name="Cardaioli E."/>
            <person name="Iannotti N."/>
            <person name="Marturano G."/>
            <person name="Paoli F."/>
            <person name="Bruttini M."/>
            <person name="Carapelli A."/>
            <person name="Frati F."/>
            <person name="Nardi F."/>
        </authorList>
    </citation>
    <scope>NUCLEOTIDE SEQUENCE [LARGE SCALE GENOMIC DNA]</scope>
    <source>
        <strain evidence="2">DMR45628</strain>
    </source>
</reference>
<keyword evidence="2" id="KW-0378">Hydrolase</keyword>
<dbReference type="GO" id="GO:0003677">
    <property type="term" value="F:DNA binding"/>
    <property type="evidence" value="ECO:0007669"/>
    <property type="project" value="TreeGrafter"/>
</dbReference>
<proteinExistence type="predicted"/>
<dbReference type="GO" id="GO:0004519">
    <property type="term" value="F:endonuclease activity"/>
    <property type="evidence" value="ECO:0007669"/>
    <property type="project" value="UniProtKB-KW"/>
</dbReference>
<evidence type="ECO:0000313" key="2">
    <source>
        <dbReference type="EMBL" id="KAK9686919.1"/>
    </source>
</evidence>
<protein>
    <submittedName>
        <fullName evidence="2">DDE superfamily endonuclease</fullName>
    </submittedName>
</protein>
<gene>
    <name evidence="2" type="ORF">QE152_g36838</name>
</gene>
<sequence length="132" mass="14881">MTNELKTGAPPRAVVTLSDTGYINADIFLEWLKHFIRNVKRSNENKVLLLLDGHTTHSKNLDAILIARENGIILLQLPGHTTHRLQPLDLDEKLNTDIDPRGLAHCGVKYVVSIDRKFINANTSAFRNYSHS</sequence>
<dbReference type="AlphaFoldDB" id="A0AAW1IC31"/>
<keyword evidence="2" id="KW-0540">Nuclease</keyword>
<evidence type="ECO:0000313" key="3">
    <source>
        <dbReference type="Proteomes" id="UP001458880"/>
    </source>
</evidence>
<name>A0AAW1IC31_POPJA</name>
<feature type="domain" description="DDE-1" evidence="1">
    <location>
        <begin position="16"/>
        <end position="90"/>
    </location>
</feature>
<organism evidence="2 3">
    <name type="scientific">Popillia japonica</name>
    <name type="common">Japanese beetle</name>
    <dbReference type="NCBI Taxonomy" id="7064"/>
    <lineage>
        <taxon>Eukaryota</taxon>
        <taxon>Metazoa</taxon>
        <taxon>Ecdysozoa</taxon>
        <taxon>Arthropoda</taxon>
        <taxon>Hexapoda</taxon>
        <taxon>Insecta</taxon>
        <taxon>Pterygota</taxon>
        <taxon>Neoptera</taxon>
        <taxon>Endopterygota</taxon>
        <taxon>Coleoptera</taxon>
        <taxon>Polyphaga</taxon>
        <taxon>Scarabaeiformia</taxon>
        <taxon>Scarabaeidae</taxon>
        <taxon>Rutelinae</taxon>
        <taxon>Popillia</taxon>
    </lineage>
</organism>
<dbReference type="Proteomes" id="UP001458880">
    <property type="component" value="Unassembled WGS sequence"/>
</dbReference>
<dbReference type="PANTHER" id="PTHR19303">
    <property type="entry name" value="TRANSPOSON"/>
    <property type="match status" value="1"/>
</dbReference>
<dbReference type="InterPro" id="IPR004875">
    <property type="entry name" value="DDE_SF_endonuclease_dom"/>
</dbReference>
<dbReference type="InterPro" id="IPR050863">
    <property type="entry name" value="CenT-Element_Derived"/>
</dbReference>
<accession>A0AAW1IC31</accession>
<dbReference type="Pfam" id="PF03184">
    <property type="entry name" value="DDE_1"/>
    <property type="match status" value="1"/>
</dbReference>
<keyword evidence="2" id="KW-0255">Endonuclease</keyword>
<evidence type="ECO:0000259" key="1">
    <source>
        <dbReference type="Pfam" id="PF03184"/>
    </source>
</evidence>
<dbReference type="PANTHER" id="PTHR19303:SF74">
    <property type="entry name" value="POGO TRANSPOSABLE ELEMENT WITH KRAB DOMAIN"/>
    <property type="match status" value="1"/>
</dbReference>
<comment type="caution">
    <text evidence="2">The sequence shown here is derived from an EMBL/GenBank/DDBJ whole genome shotgun (WGS) entry which is preliminary data.</text>
</comment>
<dbReference type="EMBL" id="JASPKY010000675">
    <property type="protein sequence ID" value="KAK9686919.1"/>
    <property type="molecule type" value="Genomic_DNA"/>
</dbReference>
<dbReference type="GO" id="GO:0005634">
    <property type="term" value="C:nucleus"/>
    <property type="evidence" value="ECO:0007669"/>
    <property type="project" value="TreeGrafter"/>
</dbReference>